<proteinExistence type="predicted"/>
<evidence type="ECO:0000313" key="2">
    <source>
        <dbReference type="Proteomes" id="UP000317039"/>
    </source>
</evidence>
<reference evidence="1 2" key="1">
    <citation type="submission" date="2019-07" db="EMBL/GenBank/DDBJ databases">
        <title>Complete Genome Sequence and Methylome Analysis of Nocardia otitidis-caviarum NEB252.</title>
        <authorList>
            <person name="Fomenkov A."/>
            <person name="Anton B.P."/>
            <person name="Vincze T."/>
            <person name="Roberts R.J."/>
        </authorList>
    </citation>
    <scope>NUCLEOTIDE SEQUENCE [LARGE SCALE GENOMIC DNA]</scope>
    <source>
        <strain evidence="1 2">NEB252</strain>
    </source>
</reference>
<name>A0A516NGT0_9NOCA</name>
<dbReference type="KEGG" id="nod:FOH10_04595"/>
<sequence>MGDTLNCYVDYTLWVDRDQTDPHRVIAHIQPRGIRPTIPGTEAPATCSVTLVPFSSTDRNPWNLIYSRLDRIDADRTGGAPVQFDLPYQQDATWVTLNTVPITAFTPVSVGSSPFWSVTVPVLFL</sequence>
<dbReference type="EMBL" id="CP041695">
    <property type="protein sequence ID" value="QDP78119.1"/>
    <property type="molecule type" value="Genomic_DNA"/>
</dbReference>
<protein>
    <submittedName>
        <fullName evidence="1">Uncharacterized protein</fullName>
    </submittedName>
</protein>
<dbReference type="Proteomes" id="UP000317039">
    <property type="component" value="Chromosome"/>
</dbReference>
<organism evidence="1 2">
    <name type="scientific">Nocardia otitidiscaviarum</name>
    <dbReference type="NCBI Taxonomy" id="1823"/>
    <lineage>
        <taxon>Bacteria</taxon>
        <taxon>Bacillati</taxon>
        <taxon>Actinomycetota</taxon>
        <taxon>Actinomycetes</taxon>
        <taxon>Mycobacteriales</taxon>
        <taxon>Nocardiaceae</taxon>
        <taxon>Nocardia</taxon>
    </lineage>
</organism>
<accession>A0A516NGT0</accession>
<evidence type="ECO:0000313" key="1">
    <source>
        <dbReference type="EMBL" id="QDP78119.1"/>
    </source>
</evidence>
<dbReference type="AlphaFoldDB" id="A0A516NGT0"/>
<gene>
    <name evidence="1" type="ORF">FOH10_04595</name>
</gene>